<keyword evidence="4" id="KW-1185">Reference proteome</keyword>
<protein>
    <submittedName>
        <fullName evidence="3">T9SS type A sorting domain-containing protein</fullName>
    </submittedName>
</protein>
<evidence type="ECO:0000259" key="2">
    <source>
        <dbReference type="Pfam" id="PF18962"/>
    </source>
</evidence>
<feature type="domain" description="Secretion system C-terminal sorting" evidence="2">
    <location>
        <begin position="372"/>
        <end position="441"/>
    </location>
</feature>
<dbReference type="Pfam" id="PF18962">
    <property type="entry name" value="Por_Secre_tail"/>
    <property type="match status" value="1"/>
</dbReference>
<dbReference type="EMBL" id="JAHESD010000001">
    <property type="protein sequence ID" value="MBT1701737.1"/>
    <property type="molecule type" value="Genomic_DNA"/>
</dbReference>
<dbReference type="RefSeq" id="WP_254151437.1">
    <property type="nucleotide sequence ID" value="NZ_JAHESD010000001.1"/>
</dbReference>
<gene>
    <name evidence="3" type="ORF">KK060_00500</name>
</gene>
<dbReference type="Gene3D" id="2.60.40.10">
    <property type="entry name" value="Immunoglobulins"/>
    <property type="match status" value="1"/>
</dbReference>
<dbReference type="InterPro" id="IPR026444">
    <property type="entry name" value="Secre_tail"/>
</dbReference>
<dbReference type="NCBIfam" id="TIGR04183">
    <property type="entry name" value="Por_Secre_tail"/>
    <property type="match status" value="1"/>
</dbReference>
<dbReference type="Proteomes" id="UP000772618">
    <property type="component" value="Unassembled WGS sequence"/>
</dbReference>
<comment type="caution">
    <text evidence="3">The sequence shown here is derived from an EMBL/GenBank/DDBJ whole genome shotgun (WGS) entry which is preliminary data.</text>
</comment>
<dbReference type="InterPro" id="IPR013783">
    <property type="entry name" value="Ig-like_fold"/>
</dbReference>
<reference evidence="3 4" key="1">
    <citation type="submission" date="2021-05" db="EMBL/GenBank/DDBJ databases">
        <title>A Polyphasic approach of four new species of the genus Ohtaekwangia: Ohtaekwangia histidinii sp. nov., Ohtaekwangia cretensis sp. nov., Ohtaekwangia indiensis sp. nov., Ohtaekwangia reichenbachii sp. nov. from diverse environment.</title>
        <authorList>
            <person name="Octaviana S."/>
        </authorList>
    </citation>
    <scope>NUCLEOTIDE SEQUENCE [LARGE SCALE GENOMIC DNA]</scope>
    <source>
        <strain evidence="3 4">PWU20</strain>
    </source>
</reference>
<name>A0ABS5VLT2_9BACT</name>
<accession>A0ABS5VLT2</accession>
<sequence>MKSSNIIRSFAIIASLISATFSYGQNYTSSNNGLWTATSNWSGGSIPATSGQSWGTININHNLTLNADYSFSGATLNIALGKQLVVNGDFSISGGATVNVYGTLAITADAILNANFRIYPGGSVKIHGNTTVVNSTYLTIGTSVAPPPYADFVVMGGLRSQSSGDVTVNQNARVAIFGSVTDDGTGGTLFTVNNGGQVYIDDGISFTGGGNKIINNNTTNPYGLYLNGPITNNTANGSTTTNNRGSKATMESTNIPFTNWVNSMSVLPVSLLFFQQANNITESVMLRWATAIEKNFNYFVIERSTDGKKFEEIATVKGTGNSKIRIDYNFEDNTPIIGKSYYRLKSIDFDGSFEYFNIVAVNFEGSRDVTVSPNPSNGSSINLVSNFKASSEVKVQILNNVGTVLHEEIINDFNNRINIQNELKPGTYLVRVATNGFAKVIRVVVD</sequence>
<proteinExistence type="predicted"/>
<feature type="signal peptide" evidence="1">
    <location>
        <begin position="1"/>
        <end position="24"/>
    </location>
</feature>
<organism evidence="3 4">
    <name type="scientific">Chryseosolibacter indicus</name>
    <dbReference type="NCBI Taxonomy" id="2782351"/>
    <lineage>
        <taxon>Bacteria</taxon>
        <taxon>Pseudomonadati</taxon>
        <taxon>Bacteroidota</taxon>
        <taxon>Cytophagia</taxon>
        <taxon>Cytophagales</taxon>
        <taxon>Chryseotaleaceae</taxon>
        <taxon>Chryseosolibacter</taxon>
    </lineage>
</organism>
<evidence type="ECO:0000313" key="3">
    <source>
        <dbReference type="EMBL" id="MBT1701737.1"/>
    </source>
</evidence>
<evidence type="ECO:0000256" key="1">
    <source>
        <dbReference type="SAM" id="SignalP"/>
    </source>
</evidence>
<keyword evidence="1" id="KW-0732">Signal</keyword>
<feature type="chain" id="PRO_5045601509" evidence="1">
    <location>
        <begin position="25"/>
        <end position="446"/>
    </location>
</feature>
<evidence type="ECO:0000313" key="4">
    <source>
        <dbReference type="Proteomes" id="UP000772618"/>
    </source>
</evidence>